<name>A0ACB6R1C5_9PLEO</name>
<evidence type="ECO:0000313" key="2">
    <source>
        <dbReference type="Proteomes" id="UP000799755"/>
    </source>
</evidence>
<proteinExistence type="predicted"/>
<evidence type="ECO:0000313" key="1">
    <source>
        <dbReference type="EMBL" id="KAF2472130.1"/>
    </source>
</evidence>
<accession>A0ACB6R1C5</accession>
<protein>
    <submittedName>
        <fullName evidence="1">Uncharacterized protein</fullName>
    </submittedName>
</protein>
<comment type="caution">
    <text evidence="1">The sequence shown here is derived from an EMBL/GenBank/DDBJ whole genome shotgun (WGS) entry which is preliminary data.</text>
</comment>
<organism evidence="1 2">
    <name type="scientific">Lindgomyces ingoldianus</name>
    <dbReference type="NCBI Taxonomy" id="673940"/>
    <lineage>
        <taxon>Eukaryota</taxon>
        <taxon>Fungi</taxon>
        <taxon>Dikarya</taxon>
        <taxon>Ascomycota</taxon>
        <taxon>Pezizomycotina</taxon>
        <taxon>Dothideomycetes</taxon>
        <taxon>Pleosporomycetidae</taxon>
        <taxon>Pleosporales</taxon>
        <taxon>Lindgomycetaceae</taxon>
        <taxon>Lindgomyces</taxon>
    </lineage>
</organism>
<dbReference type="EMBL" id="MU003503">
    <property type="protein sequence ID" value="KAF2472130.1"/>
    <property type="molecule type" value="Genomic_DNA"/>
</dbReference>
<keyword evidence="2" id="KW-1185">Reference proteome</keyword>
<gene>
    <name evidence="1" type="ORF">BDR25DRAFT_18609</name>
</gene>
<dbReference type="Proteomes" id="UP000799755">
    <property type="component" value="Unassembled WGS sequence"/>
</dbReference>
<reference evidence="1" key="1">
    <citation type="journal article" date="2020" name="Stud. Mycol.">
        <title>101 Dothideomycetes genomes: a test case for predicting lifestyles and emergence of pathogens.</title>
        <authorList>
            <person name="Haridas S."/>
            <person name="Albert R."/>
            <person name="Binder M."/>
            <person name="Bloem J."/>
            <person name="Labutti K."/>
            <person name="Salamov A."/>
            <person name="Andreopoulos B."/>
            <person name="Baker S."/>
            <person name="Barry K."/>
            <person name="Bills G."/>
            <person name="Bluhm B."/>
            <person name="Cannon C."/>
            <person name="Castanera R."/>
            <person name="Culley D."/>
            <person name="Daum C."/>
            <person name="Ezra D."/>
            <person name="Gonzalez J."/>
            <person name="Henrissat B."/>
            <person name="Kuo A."/>
            <person name="Liang C."/>
            <person name="Lipzen A."/>
            <person name="Lutzoni F."/>
            <person name="Magnuson J."/>
            <person name="Mondo S."/>
            <person name="Nolan M."/>
            <person name="Ohm R."/>
            <person name="Pangilinan J."/>
            <person name="Park H.-J."/>
            <person name="Ramirez L."/>
            <person name="Alfaro M."/>
            <person name="Sun H."/>
            <person name="Tritt A."/>
            <person name="Yoshinaga Y."/>
            <person name="Zwiers L.-H."/>
            <person name="Turgeon B."/>
            <person name="Goodwin S."/>
            <person name="Spatafora J."/>
            <person name="Crous P."/>
            <person name="Grigoriev I."/>
        </authorList>
    </citation>
    <scope>NUCLEOTIDE SEQUENCE</scope>
    <source>
        <strain evidence="1">ATCC 200398</strain>
    </source>
</reference>
<sequence length="787" mass="85547">MDQFGSQMRSFANSNGEPAAQQRQSNPPANAKPAAEAPPKQHHNGCADVKPRLTKEQHDILEAHFQQQHKPSTSVKKGFAESLGVPIDKINNWFQNRRAKVKQDLKKQLNQYNMGMGIYGPPQIPIVTSRFPPHTEQHQQQHHQQQQHQPQPQPPMAPEFYPVNADISPTCLPVESVEGPSALDLGSQISLHQPFDMHPLRSIPETDRAMSYNASALMHSFMAATAGASYMQHNAASLPPQQSGFSYDNTGLPRDFPNDLAFSMPTTLPNEPAPCNDPLNGFSDFSGLDYSSAELQNSTGTLSSEPSPFSGAQSTGTTHSSTGPNASSVASLASVYSGWTDEQNSGPDIKLASAGDDAFDEPYNMPQASASEHTLPFWGPNGQGQSFSQADMYQHANASAHAILSSPGQAEDRKLSTSHSDFDPPSAFADDAYSRRNSSTTNLANTIETIHIQNGHTPDGFKQPNQPSSIAARRHKRPTALNPSTLRSSSYTNGMPSPGGNNDHTLRRIRSSGIPSSAGRIQKPAPGSAQRSPMALTFAEAAASPKFQRTFSASSTAIVGQGGSLAPPTPSTPNEMGRFPYWQSNTVIRSHPPMPEHSSPESLNVPWSVEPQPAGLYSSNTASPPSTPLDVAQINQARFANDNLYRDTPPQSAPATQQSFPRSFMHPPQMRAGFHSTSDLTIVQPKPSHFRRPSLPDGGHPHSDVPQVSYTDNFGDFQLNYDQQFKDINLNGIHHNVPFAPPVTMPEFLVHEYNPQGSAPGPILRRVTEPQPKSYIFANQGPRDFRS</sequence>